<gene>
    <name evidence="1" type="ORF">Spp001_30</name>
</gene>
<proteinExistence type="predicted"/>
<dbReference type="OrthoDB" id="10974at10239"/>
<evidence type="ECO:0008006" key="3">
    <source>
        <dbReference type="Google" id="ProtNLM"/>
    </source>
</evidence>
<dbReference type="GeneID" id="18505291"/>
<dbReference type="EMBL" id="KJ002054">
    <property type="protein sequence ID" value="AHJ10538.1"/>
    <property type="molecule type" value="Genomic_DNA"/>
</dbReference>
<dbReference type="SUPFAM" id="SSF109604">
    <property type="entry name" value="HD-domain/PDEase-like"/>
    <property type="match status" value="1"/>
</dbReference>
<keyword evidence="2" id="KW-1185">Reference proteome</keyword>
<dbReference type="Gene3D" id="1.10.3210.10">
    <property type="entry name" value="Hypothetical protein af1432"/>
    <property type="match status" value="1"/>
</dbReference>
<reference evidence="1" key="1">
    <citation type="submission" date="2016-09" db="EMBL/GenBank/DDBJ databases">
        <title>The novel Shewanella putrefaciens-infecting bacteriophage Spp001: Ggenome sequence and lytic enzymes.</title>
        <authorList>
            <person name="Han F."/>
        </authorList>
    </citation>
    <scope>NUCLEOTIDE SEQUENCE</scope>
</reference>
<dbReference type="Proteomes" id="UP000019368">
    <property type="component" value="Segment"/>
</dbReference>
<dbReference type="Pfam" id="PF12917">
    <property type="entry name" value="YfbR-like"/>
    <property type="match status" value="1"/>
</dbReference>
<accession>W6E883</accession>
<organism evidence="1 2">
    <name type="scientific">Shewanella phage Spp001</name>
    <dbReference type="NCBI Taxonomy" id="1445859"/>
    <lineage>
        <taxon>Viruses</taxon>
        <taxon>Duplodnaviria</taxon>
        <taxon>Heunggongvirae</taxon>
        <taxon>Uroviricota</taxon>
        <taxon>Caudoviricetes</taxon>
        <taxon>Chaseviridae</taxon>
        <taxon>Nefertitivirinae</taxon>
        <taxon>Yushanvirus</taxon>
        <taxon>Yushanvirus Spp001</taxon>
    </lineage>
</organism>
<dbReference type="RefSeq" id="YP_009008850.1">
    <property type="nucleotide sequence ID" value="NC_023594.2"/>
</dbReference>
<evidence type="ECO:0000313" key="1">
    <source>
        <dbReference type="EMBL" id="AHJ10538.1"/>
    </source>
</evidence>
<evidence type="ECO:0000313" key="2">
    <source>
        <dbReference type="Proteomes" id="UP000019368"/>
    </source>
</evidence>
<dbReference type="KEGG" id="vg:18505291"/>
<protein>
    <recommendedName>
        <fullName evidence="3">HD domain-containing protein</fullName>
    </recommendedName>
</protein>
<sequence length="340" mass="37445">MSMITVGFTPAEVAGLKHGDGLYHVKSKSHYTVFCHGRMQVRGLWKDALCYRNGNDHYFTRCYTDFASFIPSEEAASYEAAQRDLEAQQLNETLAANGVPTSLRTPKSADAPNNGTLNYEVKIADLRIGGRPIQLSGMMDATEMIRISRKVAEEQSPASFIPADDVLATLRSGGVERYHAQPDVPAQSTAEHMWGVAILMLKFYGRDLSTKLLAAALTHDCGEVGIGDVPSPTKRASPEVKATFDRLEEEMLIKLGVNWVGTLSEEETIALKICDVLEGLHYVTRKLRVPNMRVAKAWAEYAATLPLNVAQKKFVLACLNNEEVVLIDRSAFATQPQAVK</sequence>
<name>W6E883_9CAUD</name>